<organism evidence="2 3">
    <name type="scientific">Oceanimonas baumannii</name>
    <dbReference type="NCBI Taxonomy" id="129578"/>
    <lineage>
        <taxon>Bacteria</taxon>
        <taxon>Pseudomonadati</taxon>
        <taxon>Pseudomonadota</taxon>
        <taxon>Gammaproteobacteria</taxon>
        <taxon>Aeromonadales</taxon>
        <taxon>Aeromonadaceae</taxon>
        <taxon>Oceanimonas</taxon>
    </lineage>
</organism>
<evidence type="ECO:0000313" key="2">
    <source>
        <dbReference type="EMBL" id="OYD25685.1"/>
    </source>
</evidence>
<dbReference type="CDD" id="cd01038">
    <property type="entry name" value="Endonuclease_DUF559"/>
    <property type="match status" value="1"/>
</dbReference>
<dbReference type="SUPFAM" id="SSF52980">
    <property type="entry name" value="Restriction endonuclease-like"/>
    <property type="match status" value="1"/>
</dbReference>
<dbReference type="InterPro" id="IPR047216">
    <property type="entry name" value="Endonuclease_DUF559_bact"/>
</dbReference>
<dbReference type="OrthoDB" id="9798754at2"/>
<evidence type="ECO:0000259" key="1">
    <source>
        <dbReference type="Pfam" id="PF04480"/>
    </source>
</evidence>
<dbReference type="Proteomes" id="UP000243640">
    <property type="component" value="Unassembled WGS sequence"/>
</dbReference>
<name>A0A235CP92_9GAMM</name>
<evidence type="ECO:0000313" key="3">
    <source>
        <dbReference type="Proteomes" id="UP000243640"/>
    </source>
</evidence>
<protein>
    <recommendedName>
        <fullName evidence="1">DUF559 domain-containing protein</fullName>
    </recommendedName>
</protein>
<dbReference type="PANTHER" id="PTHR38590">
    <property type="entry name" value="BLL0828 PROTEIN"/>
    <property type="match status" value="1"/>
</dbReference>
<gene>
    <name evidence="2" type="ORF">B6S09_02230</name>
</gene>
<dbReference type="InterPro" id="IPR007569">
    <property type="entry name" value="DUF559"/>
</dbReference>
<proteinExistence type="predicted"/>
<dbReference type="AlphaFoldDB" id="A0A235CP92"/>
<comment type="caution">
    <text evidence="2">The sequence shown here is derived from an EMBL/GenBank/DDBJ whole genome shotgun (WGS) entry which is preliminary data.</text>
</comment>
<dbReference type="EMBL" id="NQJF01000002">
    <property type="protein sequence ID" value="OYD25685.1"/>
    <property type="molecule type" value="Genomic_DNA"/>
</dbReference>
<accession>A0A235CP92</accession>
<dbReference type="PANTHER" id="PTHR38590:SF1">
    <property type="entry name" value="BLL0828 PROTEIN"/>
    <property type="match status" value="1"/>
</dbReference>
<sequence length="123" mass="14438">MKNTFNRKSQLPFRRALQQEMTAPERLLWQQLRATQTGVKFRRQHGIGPYIVDFYCPRLRLVLEVDGDSHFMSQAAQIYDLERTRYLSRLGIDVLRFTNQEVMHNLDGVLAVIMERVSLITPS</sequence>
<reference evidence="2 3" key="1">
    <citation type="submission" date="2017-08" db="EMBL/GenBank/DDBJ databases">
        <title>Draft Genome Sequence of the Marine Bacterium Oceanimonas baumannii ATCC 700832.</title>
        <authorList>
            <person name="Mcclelland W.D."/>
            <person name="Brennan M.A."/>
            <person name="Trachtenberg A.M."/>
            <person name="Maclea K.S."/>
        </authorList>
    </citation>
    <scope>NUCLEOTIDE SEQUENCE [LARGE SCALE GENOMIC DNA]</scope>
    <source>
        <strain evidence="2 3">ATCC 700832</strain>
    </source>
</reference>
<dbReference type="RefSeq" id="WP_094276875.1">
    <property type="nucleotide sequence ID" value="NZ_NQJF01000002.1"/>
</dbReference>
<feature type="domain" description="DUF559" evidence="1">
    <location>
        <begin position="13"/>
        <end position="117"/>
    </location>
</feature>
<dbReference type="Gene3D" id="3.40.960.10">
    <property type="entry name" value="VSR Endonuclease"/>
    <property type="match status" value="1"/>
</dbReference>
<dbReference type="InterPro" id="IPR011335">
    <property type="entry name" value="Restrct_endonuc-II-like"/>
</dbReference>
<dbReference type="Pfam" id="PF04480">
    <property type="entry name" value="DUF559"/>
    <property type="match status" value="1"/>
</dbReference>